<sequence length="174" mass="17694">MRTLYSGFVLLALSALSPVQADSYKVYDQPVKRNLLQDLLDRLNRGNGGKGQDGVAQTVTETVRQTITVGGGGAVGGAFNTSAPTATATSTITVTQVAEGVTEQVTVTQLATTTTTMMQLIACGTDFGIPIPAAEASSIATSVAAVVSSGLAELSSIAATSSIPAIETSEAFYT</sequence>
<organism evidence="2 3">
    <name type="scientific">Xylaria hypoxylon</name>
    <dbReference type="NCBI Taxonomy" id="37992"/>
    <lineage>
        <taxon>Eukaryota</taxon>
        <taxon>Fungi</taxon>
        <taxon>Dikarya</taxon>
        <taxon>Ascomycota</taxon>
        <taxon>Pezizomycotina</taxon>
        <taxon>Sordariomycetes</taxon>
        <taxon>Xylariomycetidae</taxon>
        <taxon>Xylariales</taxon>
        <taxon>Xylariaceae</taxon>
        <taxon>Xylaria</taxon>
    </lineage>
</organism>
<keyword evidence="3" id="KW-1185">Reference proteome</keyword>
<evidence type="ECO:0000313" key="3">
    <source>
        <dbReference type="Proteomes" id="UP000297716"/>
    </source>
</evidence>
<comment type="caution">
    <text evidence="2">The sequence shown here is derived from an EMBL/GenBank/DDBJ whole genome shotgun (WGS) entry which is preliminary data.</text>
</comment>
<dbReference type="AlphaFoldDB" id="A0A4Z0YJ75"/>
<evidence type="ECO:0000313" key="2">
    <source>
        <dbReference type="EMBL" id="TGJ84369.1"/>
    </source>
</evidence>
<proteinExistence type="predicted"/>
<accession>A0A4Z0YJ75</accession>
<feature type="signal peptide" evidence="1">
    <location>
        <begin position="1"/>
        <end position="21"/>
    </location>
</feature>
<dbReference type="EMBL" id="SKBN01000069">
    <property type="protein sequence ID" value="TGJ84369.1"/>
    <property type="molecule type" value="Genomic_DNA"/>
</dbReference>
<dbReference type="STRING" id="37992.A0A4Z0YJ75"/>
<name>A0A4Z0YJ75_9PEZI</name>
<keyword evidence="1" id="KW-0732">Signal</keyword>
<evidence type="ECO:0000256" key="1">
    <source>
        <dbReference type="SAM" id="SignalP"/>
    </source>
</evidence>
<reference evidence="2 3" key="1">
    <citation type="submission" date="2019-03" db="EMBL/GenBank/DDBJ databases">
        <title>Draft genome sequence of Xylaria hypoxylon DSM 108379, a ubiquitous saprotrophic-parasitic fungi on hardwood.</title>
        <authorList>
            <person name="Buettner E."/>
            <person name="Leonhardt S."/>
            <person name="Gebauer A.M."/>
            <person name="Liers C."/>
            <person name="Hofrichter M."/>
            <person name="Kellner H."/>
        </authorList>
    </citation>
    <scope>NUCLEOTIDE SEQUENCE [LARGE SCALE GENOMIC DNA]</scope>
    <source>
        <strain evidence="2 3">DSM 108379</strain>
    </source>
</reference>
<protein>
    <submittedName>
        <fullName evidence="2">Uncharacterized protein</fullName>
    </submittedName>
</protein>
<dbReference type="OrthoDB" id="5244935at2759"/>
<feature type="chain" id="PRO_5021279175" evidence="1">
    <location>
        <begin position="22"/>
        <end position="174"/>
    </location>
</feature>
<dbReference type="Proteomes" id="UP000297716">
    <property type="component" value="Unassembled WGS sequence"/>
</dbReference>
<gene>
    <name evidence="2" type="ORF">E0Z10_g4397</name>
</gene>